<dbReference type="OrthoDB" id="118340at2"/>
<dbReference type="Gene3D" id="3.40.50.2000">
    <property type="entry name" value="Glycogen Phosphorylase B"/>
    <property type="match status" value="1"/>
</dbReference>
<gene>
    <name evidence="1" type="ORF">A0123_00009</name>
</gene>
<protein>
    <submittedName>
        <fullName evidence="1">Mannosyltransferase</fullName>
    </submittedName>
</protein>
<dbReference type="PATRIC" id="fig|38307.3.peg.9"/>
<evidence type="ECO:0000313" key="1">
    <source>
        <dbReference type="EMBL" id="OAJ69202.1"/>
    </source>
</evidence>
<dbReference type="CDD" id="cd03801">
    <property type="entry name" value="GT4_PimA-like"/>
    <property type="match status" value="1"/>
</dbReference>
<dbReference type="SUPFAM" id="SSF53756">
    <property type="entry name" value="UDP-Glycosyltransferase/glycogen phosphorylase"/>
    <property type="match status" value="1"/>
</dbReference>
<dbReference type="AlphaFoldDB" id="A0A1B6VPQ5"/>
<dbReference type="Proteomes" id="UP000077786">
    <property type="component" value="Unassembled WGS sequence"/>
</dbReference>
<keyword evidence="1" id="KW-0808">Transferase</keyword>
<dbReference type="GO" id="GO:0016757">
    <property type="term" value="F:glycosyltransferase activity"/>
    <property type="evidence" value="ECO:0007669"/>
    <property type="project" value="UniProtKB-KW"/>
</dbReference>
<proteinExistence type="predicted"/>
<name>A0A1B6VPQ5_9PROT</name>
<dbReference type="Pfam" id="PF13692">
    <property type="entry name" value="Glyco_trans_1_4"/>
    <property type="match status" value="1"/>
</dbReference>
<dbReference type="PANTHER" id="PTHR46656:SF3">
    <property type="entry name" value="PUTATIVE-RELATED"/>
    <property type="match status" value="1"/>
</dbReference>
<dbReference type="RefSeq" id="WP_064272882.1">
    <property type="nucleotide sequence ID" value="NZ_LUTU01000001.1"/>
</dbReference>
<organism evidence="1 2">
    <name type="scientific">Gluconobacter cerinus</name>
    <dbReference type="NCBI Taxonomy" id="38307"/>
    <lineage>
        <taxon>Bacteria</taxon>
        <taxon>Pseudomonadati</taxon>
        <taxon>Pseudomonadota</taxon>
        <taxon>Alphaproteobacteria</taxon>
        <taxon>Acetobacterales</taxon>
        <taxon>Acetobacteraceae</taxon>
        <taxon>Gluconobacter</taxon>
    </lineage>
</organism>
<evidence type="ECO:0000313" key="2">
    <source>
        <dbReference type="Proteomes" id="UP000077786"/>
    </source>
</evidence>
<accession>A0A1B6VPQ5</accession>
<dbReference type="EMBL" id="LUTU01000001">
    <property type="protein sequence ID" value="OAJ69202.1"/>
    <property type="molecule type" value="Genomic_DNA"/>
</dbReference>
<keyword evidence="1" id="KW-0328">Glycosyltransferase</keyword>
<dbReference type="PANTHER" id="PTHR46656">
    <property type="entry name" value="PUTATIVE-RELATED"/>
    <property type="match status" value="1"/>
</dbReference>
<reference evidence="1 2" key="1">
    <citation type="submission" date="2016-03" db="EMBL/GenBank/DDBJ databases">
        <title>Draft genome sequence of Gluconobacter cerinus strain CECT 9110.</title>
        <authorList>
            <person name="Sainz F."/>
            <person name="Mas A."/>
            <person name="Torija M.J."/>
        </authorList>
    </citation>
    <scope>NUCLEOTIDE SEQUENCE [LARGE SCALE GENOMIC DNA]</scope>
    <source>
        <strain evidence="1 2">CECT 9110</strain>
    </source>
</reference>
<comment type="caution">
    <text evidence="1">The sequence shown here is derived from an EMBL/GenBank/DDBJ whole genome shotgun (WGS) entry which is preliminary data.</text>
</comment>
<sequence>MSHPDLSVAHRIWQKLPQEPRRRFFAWATALVAPSISKTYPSRASGIIVAGELSRSSGLGEGARLMVKALRKLNIPCATWDIDTRRLEGDAVGAGAPLVIHVNAPMLPSVLLRMPRSLRNGRKVIGYWAWELPVIPKTWTYARRHVHEIWVPSRFTADALAPLNIPVRVVEHPVGLAGQKPSQKDRVAFNLPDDALIVLVSFNLASSMVRKNPIDTIRAFREAFGIRPDRILLLKIGHTENYPGDMAAIQAAIGGAPNIRLDTAHYSSEDTLALMACADIVLSLHRSEGFGLVVAEAMALGRCVVATDWSATAEFMDTSCGLPVAYSLSPARDPRGVLDMPQTSWANPDVQSAAQALQEAADNPALRERLGNAAMKRVEDRLNGQSLLQAVQASGVQG</sequence>